<dbReference type="EMBL" id="GL888070">
    <property type="protein sequence ID" value="EGI68103.1"/>
    <property type="molecule type" value="Genomic_DNA"/>
</dbReference>
<keyword evidence="3" id="KW-1185">Reference proteome</keyword>
<gene>
    <name evidence="2" type="ORF">G5I_03197</name>
</gene>
<accession>F4WCC3</accession>
<evidence type="ECO:0000313" key="3">
    <source>
        <dbReference type="Proteomes" id="UP000007755"/>
    </source>
</evidence>
<feature type="region of interest" description="Disordered" evidence="1">
    <location>
        <begin position="139"/>
        <end position="182"/>
    </location>
</feature>
<evidence type="ECO:0000256" key="1">
    <source>
        <dbReference type="SAM" id="MobiDB-lite"/>
    </source>
</evidence>
<protein>
    <submittedName>
        <fullName evidence="2">Uncharacterized protein</fullName>
    </submittedName>
</protein>
<name>F4WCC3_ACREC</name>
<sequence length="253" mass="28721">MLPDGSYRYASAIRTAVYYGSLSDIGNATDVDTLINEHFARDLAKADVVDKKRDYNRSFESGKLAQVSFRKMREPSNYSHGDIESYRYITFYKCRPIKQQSNLKICRIICDTRKIKRKRATSAEKEIAALKEQLAATNDNNSKTEGHQLSQPPQGSDQQQVHDASNPRRTPNSNLEQELQAKDKEVQTEAVVDFTWRIAFKSGNMIGIQTIKLSVEYKAIQVDKSSRGNIEYELPATTRSLFSPGSGQEEPKW</sequence>
<feature type="compositionally biased region" description="Polar residues" evidence="1">
    <location>
        <begin position="139"/>
        <end position="177"/>
    </location>
</feature>
<reference evidence="2" key="1">
    <citation type="submission" date="2011-02" db="EMBL/GenBank/DDBJ databases">
        <title>The genome of the leaf-cutting ant Acromyrmex echinatior suggests key adaptations to social evolution and fungus farming.</title>
        <authorList>
            <person name="Nygaard S."/>
            <person name="Zhang G."/>
        </authorList>
    </citation>
    <scope>NUCLEOTIDE SEQUENCE</scope>
</reference>
<proteinExistence type="predicted"/>
<dbReference type="AlphaFoldDB" id="F4WCC3"/>
<dbReference type="InParanoid" id="F4WCC3"/>
<dbReference type="OrthoDB" id="10257567at2759"/>
<evidence type="ECO:0000313" key="2">
    <source>
        <dbReference type="EMBL" id="EGI68103.1"/>
    </source>
</evidence>
<organism evidence="3">
    <name type="scientific">Acromyrmex echinatior</name>
    <name type="common">Panamanian leafcutter ant</name>
    <name type="synonym">Acromyrmex octospinosus echinatior</name>
    <dbReference type="NCBI Taxonomy" id="103372"/>
    <lineage>
        <taxon>Eukaryota</taxon>
        <taxon>Metazoa</taxon>
        <taxon>Ecdysozoa</taxon>
        <taxon>Arthropoda</taxon>
        <taxon>Hexapoda</taxon>
        <taxon>Insecta</taxon>
        <taxon>Pterygota</taxon>
        <taxon>Neoptera</taxon>
        <taxon>Endopterygota</taxon>
        <taxon>Hymenoptera</taxon>
        <taxon>Apocrita</taxon>
        <taxon>Aculeata</taxon>
        <taxon>Formicoidea</taxon>
        <taxon>Formicidae</taxon>
        <taxon>Myrmicinae</taxon>
        <taxon>Acromyrmex</taxon>
    </lineage>
</organism>
<dbReference type="Proteomes" id="UP000007755">
    <property type="component" value="Unassembled WGS sequence"/>
</dbReference>